<gene>
    <name evidence="3" type="primary">SUB2_1</name>
    <name evidence="3" type="ORF">BG015_002992</name>
</gene>
<keyword evidence="1" id="KW-0732">Signal</keyword>
<name>A0A9P5RPR4_9FUNG</name>
<feature type="chain" id="PRO_5040251809" evidence="1">
    <location>
        <begin position="23"/>
        <end position="128"/>
    </location>
</feature>
<evidence type="ECO:0000259" key="2">
    <source>
        <dbReference type="Pfam" id="PF05922"/>
    </source>
</evidence>
<dbReference type="EMBL" id="JAAAUQ010001627">
    <property type="protein sequence ID" value="KAF9136805.1"/>
    <property type="molecule type" value="Genomic_DNA"/>
</dbReference>
<comment type="caution">
    <text evidence="3">The sequence shown here is derived from an EMBL/GenBank/DDBJ whole genome shotgun (WGS) entry which is preliminary data.</text>
</comment>
<dbReference type="InterPro" id="IPR010259">
    <property type="entry name" value="S8pro/Inhibitor_I9"/>
</dbReference>
<evidence type="ECO:0000256" key="1">
    <source>
        <dbReference type="SAM" id="SignalP"/>
    </source>
</evidence>
<proteinExistence type="predicted"/>
<sequence length="128" mass="13939">MLLKLSTVAAVVLLAVASSTQAFPTTSPSLLHSSDCFLAPIISSIEADTIPDSYFVVFKDGVRVSEHSAWVRELHHQDVAANGAMWDGGEFGDEFMGGVRHVYDMGSFQGLAGRFRPEVLNEIRKNPD</sequence>
<dbReference type="Proteomes" id="UP000748756">
    <property type="component" value="Unassembled WGS sequence"/>
</dbReference>
<keyword evidence="4" id="KW-1185">Reference proteome</keyword>
<evidence type="ECO:0000313" key="4">
    <source>
        <dbReference type="Proteomes" id="UP000748756"/>
    </source>
</evidence>
<dbReference type="Pfam" id="PF05922">
    <property type="entry name" value="Inhibitor_I9"/>
    <property type="match status" value="1"/>
</dbReference>
<dbReference type="AlphaFoldDB" id="A0A9P5RPR4"/>
<reference evidence="3" key="1">
    <citation type="journal article" date="2020" name="Fungal Divers.">
        <title>Resolving the Mortierellaceae phylogeny through synthesis of multi-gene phylogenetics and phylogenomics.</title>
        <authorList>
            <person name="Vandepol N."/>
            <person name="Liber J."/>
            <person name="Desiro A."/>
            <person name="Na H."/>
            <person name="Kennedy M."/>
            <person name="Barry K."/>
            <person name="Grigoriev I.V."/>
            <person name="Miller A.N."/>
            <person name="O'Donnell K."/>
            <person name="Stajich J.E."/>
            <person name="Bonito G."/>
        </authorList>
    </citation>
    <scope>NUCLEOTIDE SEQUENCE</scope>
    <source>
        <strain evidence="3">NRRL 6426</strain>
    </source>
</reference>
<dbReference type="InterPro" id="IPR037045">
    <property type="entry name" value="S8pro/Inhibitor_I9_sf"/>
</dbReference>
<feature type="signal peptide" evidence="1">
    <location>
        <begin position="1"/>
        <end position="22"/>
    </location>
</feature>
<protein>
    <submittedName>
        <fullName evidence="3">Suppressor of the cold-sensitive snRNP biogenesis mutant brr1-1</fullName>
    </submittedName>
</protein>
<evidence type="ECO:0000313" key="3">
    <source>
        <dbReference type="EMBL" id="KAF9136805.1"/>
    </source>
</evidence>
<dbReference type="SUPFAM" id="SSF54897">
    <property type="entry name" value="Protease propeptides/inhibitors"/>
    <property type="match status" value="1"/>
</dbReference>
<organism evidence="3 4">
    <name type="scientific">Linnemannia schmuckeri</name>
    <dbReference type="NCBI Taxonomy" id="64567"/>
    <lineage>
        <taxon>Eukaryota</taxon>
        <taxon>Fungi</taxon>
        <taxon>Fungi incertae sedis</taxon>
        <taxon>Mucoromycota</taxon>
        <taxon>Mortierellomycotina</taxon>
        <taxon>Mortierellomycetes</taxon>
        <taxon>Mortierellales</taxon>
        <taxon>Mortierellaceae</taxon>
        <taxon>Linnemannia</taxon>
    </lineage>
</organism>
<dbReference type="Gene3D" id="3.30.70.80">
    <property type="entry name" value="Peptidase S8 propeptide/proteinase inhibitor I9"/>
    <property type="match status" value="1"/>
</dbReference>
<dbReference type="OrthoDB" id="2426492at2759"/>
<feature type="domain" description="Inhibitor I9" evidence="2">
    <location>
        <begin position="53"/>
        <end position="128"/>
    </location>
</feature>
<feature type="non-terminal residue" evidence="3">
    <location>
        <position position="128"/>
    </location>
</feature>
<accession>A0A9P5RPR4</accession>